<protein>
    <submittedName>
        <fullName evidence="1">Uncharacterized protein</fullName>
    </submittedName>
</protein>
<accession>A0A0C9YZD5</accession>
<reference evidence="2" key="2">
    <citation type="submission" date="2015-01" db="EMBL/GenBank/DDBJ databases">
        <title>Evolutionary Origins and Diversification of the Mycorrhizal Mutualists.</title>
        <authorList>
            <consortium name="DOE Joint Genome Institute"/>
            <consortium name="Mycorrhizal Genomics Consortium"/>
            <person name="Kohler A."/>
            <person name="Kuo A."/>
            <person name="Nagy L.G."/>
            <person name="Floudas D."/>
            <person name="Copeland A."/>
            <person name="Barry K.W."/>
            <person name="Cichocki N."/>
            <person name="Veneault-Fourrey C."/>
            <person name="LaButti K."/>
            <person name="Lindquist E.A."/>
            <person name="Lipzen A."/>
            <person name="Lundell T."/>
            <person name="Morin E."/>
            <person name="Murat C."/>
            <person name="Riley R."/>
            <person name="Ohm R."/>
            <person name="Sun H."/>
            <person name="Tunlid A."/>
            <person name="Henrissat B."/>
            <person name="Grigoriev I.V."/>
            <person name="Hibbett D.S."/>
            <person name="Martin F."/>
        </authorList>
    </citation>
    <scope>NUCLEOTIDE SEQUENCE [LARGE SCALE GENOMIC DNA]</scope>
    <source>
        <strain evidence="2">441</strain>
    </source>
</reference>
<keyword evidence="2" id="KW-1185">Reference proteome</keyword>
<dbReference type="EMBL" id="KN833890">
    <property type="protein sequence ID" value="KIK15467.1"/>
    <property type="molecule type" value="Genomic_DNA"/>
</dbReference>
<organism evidence="1 2">
    <name type="scientific">Pisolithus microcarpus 441</name>
    <dbReference type="NCBI Taxonomy" id="765257"/>
    <lineage>
        <taxon>Eukaryota</taxon>
        <taxon>Fungi</taxon>
        <taxon>Dikarya</taxon>
        <taxon>Basidiomycota</taxon>
        <taxon>Agaricomycotina</taxon>
        <taxon>Agaricomycetes</taxon>
        <taxon>Agaricomycetidae</taxon>
        <taxon>Boletales</taxon>
        <taxon>Sclerodermatineae</taxon>
        <taxon>Pisolithaceae</taxon>
        <taxon>Pisolithus</taxon>
    </lineage>
</organism>
<dbReference type="AlphaFoldDB" id="A0A0C9YZD5"/>
<sequence>MSSNLNAFRSVDTHSILQDIRALQTTLDATDDDDEQRVLEEDVTGQILWLSWCGILSEVEQRLPEVVNYIRREGNTTTPEGRDCVRQGLREIGEIIRKALHAPMDDDVAHLRRIMLDAGAGLSKHHLWLAARAAEQDQWSSVTSSRNNNTFIRHAHVSAVHRTLGIGIGTI</sequence>
<name>A0A0C9YZD5_9AGAM</name>
<evidence type="ECO:0000313" key="2">
    <source>
        <dbReference type="Proteomes" id="UP000054018"/>
    </source>
</evidence>
<gene>
    <name evidence="1" type="ORF">PISMIDRAFT_687264</name>
</gene>
<evidence type="ECO:0000313" key="1">
    <source>
        <dbReference type="EMBL" id="KIK15467.1"/>
    </source>
</evidence>
<dbReference type="Proteomes" id="UP000054018">
    <property type="component" value="Unassembled WGS sequence"/>
</dbReference>
<dbReference type="HOGENOM" id="CLU_119169_0_0_1"/>
<reference evidence="1 2" key="1">
    <citation type="submission" date="2014-04" db="EMBL/GenBank/DDBJ databases">
        <authorList>
            <consortium name="DOE Joint Genome Institute"/>
            <person name="Kuo A."/>
            <person name="Kohler A."/>
            <person name="Costa M.D."/>
            <person name="Nagy L.G."/>
            <person name="Floudas D."/>
            <person name="Copeland A."/>
            <person name="Barry K.W."/>
            <person name="Cichocki N."/>
            <person name="Veneault-Fourrey C."/>
            <person name="LaButti K."/>
            <person name="Lindquist E.A."/>
            <person name="Lipzen A."/>
            <person name="Lundell T."/>
            <person name="Morin E."/>
            <person name="Murat C."/>
            <person name="Sun H."/>
            <person name="Tunlid A."/>
            <person name="Henrissat B."/>
            <person name="Grigoriev I.V."/>
            <person name="Hibbett D.S."/>
            <person name="Martin F."/>
            <person name="Nordberg H.P."/>
            <person name="Cantor M.N."/>
            <person name="Hua S.X."/>
        </authorList>
    </citation>
    <scope>NUCLEOTIDE SEQUENCE [LARGE SCALE GENOMIC DNA]</scope>
    <source>
        <strain evidence="1 2">441</strain>
    </source>
</reference>
<proteinExistence type="predicted"/>
<dbReference type="OrthoDB" id="2688346at2759"/>